<feature type="region of interest" description="Disordered" evidence="1">
    <location>
        <begin position="335"/>
        <end position="354"/>
    </location>
</feature>
<feature type="compositionally biased region" description="Pro residues" evidence="1">
    <location>
        <begin position="415"/>
        <end position="426"/>
    </location>
</feature>
<feature type="region of interest" description="Disordered" evidence="1">
    <location>
        <begin position="393"/>
        <end position="441"/>
    </location>
</feature>
<dbReference type="AlphaFoldDB" id="A0AAD5TDR0"/>
<evidence type="ECO:0000313" key="3">
    <source>
        <dbReference type="EMBL" id="KAJ3168352.1"/>
    </source>
</evidence>
<dbReference type="GO" id="GO:0005829">
    <property type="term" value="C:cytosol"/>
    <property type="evidence" value="ECO:0007669"/>
    <property type="project" value="TreeGrafter"/>
</dbReference>
<dbReference type="GO" id="GO:0031267">
    <property type="term" value="F:small GTPase binding"/>
    <property type="evidence" value="ECO:0007669"/>
    <property type="project" value="TreeGrafter"/>
</dbReference>
<feature type="compositionally biased region" description="Pro residues" evidence="1">
    <location>
        <begin position="394"/>
        <end position="406"/>
    </location>
</feature>
<gene>
    <name evidence="3" type="ORF">HDU87_001189</name>
</gene>
<dbReference type="SUPFAM" id="SSF109993">
    <property type="entry name" value="VPS9 domain"/>
    <property type="match status" value="1"/>
</dbReference>
<dbReference type="InterPro" id="IPR045046">
    <property type="entry name" value="Vps9-like"/>
</dbReference>
<sequence length="441" mass="47044">MPSHVLTQIGSIPSLFGAKALNQPVAPLLEVPALAQDPAYLAFMAQMRDPRCALFVAEITRYLAALTESSVPVASDKISAYHNAFIHRIRMLFKENGAVFQGAEAGHVARVLHGLEEYLLARGYPTYFVAVLNEEQLSDLSIHRKISLLATIDFGLEELGFPPVGSPEALKTTVKLAGVALLKAERAPTPRSKLAHLITCHRVVTERMHMLLDEETISASSADALLPLLIYVVVKSNPPRLTSTLKYIRAFLATDLSGGDEGGKDDENGIASYCVTNMSAVLSFLETLDTTNLDVGDAELEDAYALNPSNAGGDDVIVMPTNHSILLLDGAEQAEHFRRSKSKPPDSLSKATGAAMASLPPVQLAQNVRAGGAAVVDSIGKGITGLWPFRAAVPVPPPPPPPPVPPNAQELATTGPPPDSAPPTPRTPDRLWSRLKNHAGV</sequence>
<organism evidence="3 4">
    <name type="scientific">Geranomyces variabilis</name>
    <dbReference type="NCBI Taxonomy" id="109894"/>
    <lineage>
        <taxon>Eukaryota</taxon>
        <taxon>Fungi</taxon>
        <taxon>Fungi incertae sedis</taxon>
        <taxon>Chytridiomycota</taxon>
        <taxon>Chytridiomycota incertae sedis</taxon>
        <taxon>Chytridiomycetes</taxon>
        <taxon>Spizellomycetales</taxon>
        <taxon>Powellomycetaceae</taxon>
        <taxon>Geranomyces</taxon>
    </lineage>
</organism>
<dbReference type="Proteomes" id="UP001212152">
    <property type="component" value="Unassembled WGS sequence"/>
</dbReference>
<dbReference type="InterPro" id="IPR003123">
    <property type="entry name" value="VPS9"/>
</dbReference>
<dbReference type="GO" id="GO:0005085">
    <property type="term" value="F:guanyl-nucleotide exchange factor activity"/>
    <property type="evidence" value="ECO:0007669"/>
    <property type="project" value="InterPro"/>
</dbReference>
<reference evidence="3" key="1">
    <citation type="submission" date="2020-05" db="EMBL/GenBank/DDBJ databases">
        <title>Phylogenomic resolution of chytrid fungi.</title>
        <authorList>
            <person name="Stajich J.E."/>
            <person name="Amses K."/>
            <person name="Simmons R."/>
            <person name="Seto K."/>
            <person name="Myers J."/>
            <person name="Bonds A."/>
            <person name="Quandt C.A."/>
            <person name="Barry K."/>
            <person name="Liu P."/>
            <person name="Grigoriev I."/>
            <person name="Longcore J.E."/>
            <person name="James T.Y."/>
        </authorList>
    </citation>
    <scope>NUCLEOTIDE SEQUENCE</scope>
    <source>
        <strain evidence="3">JEL0379</strain>
    </source>
</reference>
<dbReference type="EMBL" id="JADGJQ010000123">
    <property type="protein sequence ID" value="KAJ3168352.1"/>
    <property type="molecule type" value="Genomic_DNA"/>
</dbReference>
<keyword evidence="4" id="KW-1185">Reference proteome</keyword>
<dbReference type="Pfam" id="PF02204">
    <property type="entry name" value="VPS9"/>
    <property type="match status" value="1"/>
</dbReference>
<comment type="caution">
    <text evidence="3">The sequence shown here is derived from an EMBL/GenBank/DDBJ whole genome shotgun (WGS) entry which is preliminary data.</text>
</comment>
<evidence type="ECO:0000313" key="4">
    <source>
        <dbReference type="Proteomes" id="UP001212152"/>
    </source>
</evidence>
<dbReference type="PROSITE" id="PS51205">
    <property type="entry name" value="VPS9"/>
    <property type="match status" value="1"/>
</dbReference>
<dbReference type="GO" id="GO:0016192">
    <property type="term" value="P:vesicle-mediated transport"/>
    <property type="evidence" value="ECO:0007669"/>
    <property type="project" value="InterPro"/>
</dbReference>
<accession>A0AAD5TDR0</accession>
<dbReference type="PANTHER" id="PTHR23101:SF25">
    <property type="entry name" value="GTPASE-ACTIVATING PROTEIN AND VPS9 DOMAIN-CONTAINING PROTEIN 1"/>
    <property type="match status" value="1"/>
</dbReference>
<dbReference type="GO" id="GO:0030139">
    <property type="term" value="C:endocytic vesicle"/>
    <property type="evidence" value="ECO:0007669"/>
    <property type="project" value="TreeGrafter"/>
</dbReference>
<dbReference type="InterPro" id="IPR037191">
    <property type="entry name" value="VPS9_dom_sf"/>
</dbReference>
<protein>
    <recommendedName>
        <fullName evidence="2">VPS9 domain-containing protein</fullName>
    </recommendedName>
</protein>
<proteinExistence type="predicted"/>
<evidence type="ECO:0000259" key="2">
    <source>
        <dbReference type="PROSITE" id="PS51205"/>
    </source>
</evidence>
<dbReference type="Gene3D" id="1.20.1050.80">
    <property type="entry name" value="VPS9 domain"/>
    <property type="match status" value="1"/>
</dbReference>
<evidence type="ECO:0000256" key="1">
    <source>
        <dbReference type="SAM" id="MobiDB-lite"/>
    </source>
</evidence>
<feature type="domain" description="VPS9" evidence="2">
    <location>
        <begin position="136"/>
        <end position="294"/>
    </location>
</feature>
<name>A0AAD5TDR0_9FUNG</name>
<dbReference type="PANTHER" id="PTHR23101">
    <property type="entry name" value="RAB GDP/GTP EXCHANGE FACTOR"/>
    <property type="match status" value="1"/>
</dbReference>
<dbReference type="SMART" id="SM00167">
    <property type="entry name" value="VPS9"/>
    <property type="match status" value="1"/>
</dbReference>